<proteinExistence type="predicted"/>
<feature type="region of interest" description="Disordered" evidence="1">
    <location>
        <begin position="1"/>
        <end position="60"/>
    </location>
</feature>
<reference evidence="2 3" key="1">
    <citation type="journal article" date="2020" name="Int. J. Syst. Evol. Microbiol.">
        <title>Reclassification of Streptomyces castelarensis and Streptomyces sporoclivatus as later heterotypic synonyms of Streptomyces antimycoticus.</title>
        <authorList>
            <person name="Komaki H."/>
            <person name="Tamura T."/>
        </authorList>
    </citation>
    <scope>NUCLEOTIDE SEQUENCE [LARGE SCALE GENOMIC DNA]</scope>
    <source>
        <strain evidence="2 3">NBRC 12839</strain>
    </source>
</reference>
<dbReference type="EMBL" id="BJHV01000001">
    <property type="protein sequence ID" value="GDY44861.1"/>
    <property type="molecule type" value="Genomic_DNA"/>
</dbReference>
<protein>
    <submittedName>
        <fullName evidence="2">Uncharacterized protein</fullName>
    </submittedName>
</protein>
<gene>
    <name evidence="2" type="ORF">SANT12839_057430</name>
</gene>
<accession>A0A4D4K6Y5</accession>
<keyword evidence="3" id="KW-1185">Reference proteome</keyword>
<evidence type="ECO:0000313" key="2">
    <source>
        <dbReference type="EMBL" id="GDY44861.1"/>
    </source>
</evidence>
<evidence type="ECO:0000313" key="3">
    <source>
        <dbReference type="Proteomes" id="UP000299290"/>
    </source>
</evidence>
<organism evidence="2 3">
    <name type="scientific">Streptomyces antimycoticus</name>
    <dbReference type="NCBI Taxonomy" id="68175"/>
    <lineage>
        <taxon>Bacteria</taxon>
        <taxon>Bacillati</taxon>
        <taxon>Actinomycetota</taxon>
        <taxon>Actinomycetes</taxon>
        <taxon>Kitasatosporales</taxon>
        <taxon>Streptomycetaceae</taxon>
        <taxon>Streptomyces</taxon>
        <taxon>Streptomyces violaceusniger group</taxon>
    </lineage>
</organism>
<evidence type="ECO:0000256" key="1">
    <source>
        <dbReference type="SAM" id="MobiDB-lite"/>
    </source>
</evidence>
<dbReference type="Proteomes" id="UP000299290">
    <property type="component" value="Unassembled WGS sequence"/>
</dbReference>
<comment type="caution">
    <text evidence="2">The sequence shown here is derived from an EMBL/GenBank/DDBJ whole genome shotgun (WGS) entry which is preliminary data.</text>
</comment>
<dbReference type="AlphaFoldDB" id="A0A4D4K6Y5"/>
<name>A0A4D4K6Y5_9ACTN</name>
<sequence length="76" mass="7665">MALRARAAGRGSGPGLRAKAPGQGCGPRLRAKAAGRGSGPGAPRAQAFGGPEHPKRSKCTTRYTVAVRRGGTTMPP</sequence>